<keyword evidence="6" id="KW-0963">Cytoplasm</keyword>
<dbReference type="InterPro" id="IPR016181">
    <property type="entry name" value="Acyl_CoA_acyltransferase"/>
</dbReference>
<dbReference type="PANTHER" id="PTHR20531">
    <property type="entry name" value="N-ALPHA-ACETYLTRANSFERASE 40"/>
    <property type="match status" value="1"/>
</dbReference>
<evidence type="ECO:0000256" key="9">
    <source>
        <dbReference type="ARBA" id="ARBA00023315"/>
    </source>
</evidence>
<gene>
    <name evidence="12" type="ORF">CTOB1V02_LOCUS7756</name>
</gene>
<comment type="subcellular location">
    <subcellularLocation>
        <location evidence="2">Cytoplasm</location>
    </subcellularLocation>
    <subcellularLocation>
        <location evidence="1">Nucleus</location>
    </subcellularLocation>
</comment>
<dbReference type="Pfam" id="PF00583">
    <property type="entry name" value="Acetyltransf_1"/>
    <property type="match status" value="1"/>
</dbReference>
<dbReference type="InterPro" id="IPR039949">
    <property type="entry name" value="NAA40"/>
</dbReference>
<protein>
    <recommendedName>
        <fullName evidence="5">N-alpha-acetyltransferase 40</fullName>
        <ecNumber evidence="4">2.3.1.257</ecNumber>
    </recommendedName>
</protein>
<dbReference type="PANTHER" id="PTHR20531:SF1">
    <property type="entry name" value="N-ALPHA-ACETYLTRANSFERASE 40"/>
    <property type="match status" value="1"/>
</dbReference>
<evidence type="ECO:0000256" key="5">
    <source>
        <dbReference type="ARBA" id="ARBA00015043"/>
    </source>
</evidence>
<dbReference type="GO" id="GO:0005634">
    <property type="term" value="C:nucleus"/>
    <property type="evidence" value="ECO:0007669"/>
    <property type="project" value="UniProtKB-SubCell"/>
</dbReference>
<evidence type="ECO:0000256" key="6">
    <source>
        <dbReference type="ARBA" id="ARBA00022490"/>
    </source>
</evidence>
<comment type="similarity">
    <text evidence="3">Belongs to the acetyltransferase family. NAA40 subfamily.</text>
</comment>
<reference evidence="12" key="1">
    <citation type="submission" date="2020-11" db="EMBL/GenBank/DDBJ databases">
        <authorList>
            <person name="Tran Van P."/>
        </authorList>
    </citation>
    <scope>NUCLEOTIDE SEQUENCE</scope>
</reference>
<evidence type="ECO:0000256" key="11">
    <source>
        <dbReference type="ARBA" id="ARBA00049524"/>
    </source>
</evidence>
<dbReference type="GO" id="GO:0005737">
    <property type="term" value="C:cytoplasm"/>
    <property type="evidence" value="ECO:0007669"/>
    <property type="project" value="UniProtKB-SubCell"/>
</dbReference>
<evidence type="ECO:0000256" key="4">
    <source>
        <dbReference type="ARBA" id="ARBA00012950"/>
    </source>
</evidence>
<comment type="catalytic activity">
    <reaction evidence="11">
        <text>N-terminal L-seryl-[histone H4] + acetyl-CoA = N-terminal N(alpha)-acetyl-L-seryl-[histone H4] + CoA + H(+)</text>
        <dbReference type="Rhea" id="RHEA:50596"/>
        <dbReference type="Rhea" id="RHEA-COMP:12740"/>
        <dbReference type="Rhea" id="RHEA-COMP:12743"/>
        <dbReference type="ChEBI" id="CHEBI:15378"/>
        <dbReference type="ChEBI" id="CHEBI:57287"/>
        <dbReference type="ChEBI" id="CHEBI:57288"/>
        <dbReference type="ChEBI" id="CHEBI:64738"/>
        <dbReference type="ChEBI" id="CHEBI:83690"/>
        <dbReference type="EC" id="2.3.1.257"/>
    </reaction>
</comment>
<dbReference type="GO" id="GO:0043998">
    <property type="term" value="F:histone H2A acetyltransferase activity"/>
    <property type="evidence" value="ECO:0007669"/>
    <property type="project" value="InterPro"/>
</dbReference>
<dbReference type="Gene3D" id="3.40.630.30">
    <property type="match status" value="1"/>
</dbReference>
<dbReference type="EMBL" id="OB662345">
    <property type="protein sequence ID" value="CAD7229891.1"/>
    <property type="molecule type" value="Genomic_DNA"/>
</dbReference>
<evidence type="ECO:0000256" key="2">
    <source>
        <dbReference type="ARBA" id="ARBA00004496"/>
    </source>
</evidence>
<dbReference type="GO" id="GO:1990189">
    <property type="term" value="F:protein N-terminal-serine acetyltransferase activity"/>
    <property type="evidence" value="ECO:0007669"/>
    <property type="project" value="UniProtKB-EC"/>
</dbReference>
<keyword evidence="7" id="KW-0808">Transferase</keyword>
<dbReference type="OrthoDB" id="424551at2759"/>
<dbReference type="AlphaFoldDB" id="A0A7R8ZMB5"/>
<evidence type="ECO:0000256" key="7">
    <source>
        <dbReference type="ARBA" id="ARBA00022679"/>
    </source>
</evidence>
<keyword evidence="8" id="KW-0539">Nucleus</keyword>
<sequence length="243" mass="27768">MPSRKPARNPVAVEKEKLRKEKRRALKEQRAKILESKTVVDAANAMCSSSLMEGLSAFKTYKAQGREFSAEVHRRTEMDSASISWAFDLTKLNMEAIYKKSESGWTDSSKRDELDDERAWFLIVEEEGRPVAFSHFRFDLDGEGEVCCEVLYCYELQVAPCAQGIGLGKHMMRTLEIIGFKKADMCKVVLTCFKHNVRAMRFYKEALGYKEDITSPVPGYDGDDFDYEILSKPNKRKVSEDAD</sequence>
<name>A0A7R8ZMB5_9CRUS</name>
<dbReference type="CDD" id="cd04301">
    <property type="entry name" value="NAT_SF"/>
    <property type="match status" value="1"/>
</dbReference>
<evidence type="ECO:0000256" key="8">
    <source>
        <dbReference type="ARBA" id="ARBA00023242"/>
    </source>
</evidence>
<dbReference type="EC" id="2.3.1.257" evidence="4"/>
<dbReference type="InterPro" id="IPR000182">
    <property type="entry name" value="GNAT_dom"/>
</dbReference>
<dbReference type="PROSITE" id="PS51186">
    <property type="entry name" value="GNAT"/>
    <property type="match status" value="1"/>
</dbReference>
<keyword evidence="9" id="KW-0012">Acyltransferase</keyword>
<accession>A0A7R8ZMB5</accession>
<evidence type="ECO:0000256" key="10">
    <source>
        <dbReference type="ARBA" id="ARBA00047821"/>
    </source>
</evidence>
<comment type="catalytic activity">
    <reaction evidence="10">
        <text>N-terminal L-seryl-[histone H2A] + acetyl-CoA = N-terminal N(alpha)-acetyl-L-seryl-[histone H2A] + CoA + H(+)</text>
        <dbReference type="Rhea" id="RHEA:50600"/>
        <dbReference type="Rhea" id="RHEA-COMP:12742"/>
        <dbReference type="Rhea" id="RHEA-COMP:12744"/>
        <dbReference type="ChEBI" id="CHEBI:15378"/>
        <dbReference type="ChEBI" id="CHEBI:57287"/>
        <dbReference type="ChEBI" id="CHEBI:57288"/>
        <dbReference type="ChEBI" id="CHEBI:64738"/>
        <dbReference type="ChEBI" id="CHEBI:83690"/>
        <dbReference type="EC" id="2.3.1.257"/>
    </reaction>
</comment>
<evidence type="ECO:0000256" key="3">
    <source>
        <dbReference type="ARBA" id="ARBA00008870"/>
    </source>
</evidence>
<evidence type="ECO:0000256" key="1">
    <source>
        <dbReference type="ARBA" id="ARBA00004123"/>
    </source>
</evidence>
<evidence type="ECO:0000313" key="12">
    <source>
        <dbReference type="EMBL" id="CAD7229891.1"/>
    </source>
</evidence>
<dbReference type="GO" id="GO:0010485">
    <property type="term" value="F:histone H4 acetyltransferase activity"/>
    <property type="evidence" value="ECO:0007669"/>
    <property type="project" value="InterPro"/>
</dbReference>
<organism evidence="12">
    <name type="scientific">Cyprideis torosa</name>
    <dbReference type="NCBI Taxonomy" id="163714"/>
    <lineage>
        <taxon>Eukaryota</taxon>
        <taxon>Metazoa</taxon>
        <taxon>Ecdysozoa</taxon>
        <taxon>Arthropoda</taxon>
        <taxon>Crustacea</taxon>
        <taxon>Oligostraca</taxon>
        <taxon>Ostracoda</taxon>
        <taxon>Podocopa</taxon>
        <taxon>Podocopida</taxon>
        <taxon>Cytherocopina</taxon>
        <taxon>Cytheroidea</taxon>
        <taxon>Cytherideidae</taxon>
        <taxon>Cyprideis</taxon>
    </lineage>
</organism>
<dbReference type="SUPFAM" id="SSF55729">
    <property type="entry name" value="Acyl-CoA N-acyltransferases (Nat)"/>
    <property type="match status" value="1"/>
</dbReference>
<proteinExistence type="inferred from homology"/>